<keyword evidence="2 3" id="KW-0413">Isomerase</keyword>
<feature type="binding site" evidence="3">
    <location>
        <begin position="87"/>
        <end position="90"/>
    </location>
    <ligand>
        <name>substrate</name>
    </ligand>
</feature>
<evidence type="ECO:0000256" key="2">
    <source>
        <dbReference type="ARBA" id="ARBA00023235"/>
    </source>
</evidence>
<feature type="active site" description="Proton acceptor" evidence="3">
    <location>
        <position position="109"/>
    </location>
</feature>
<dbReference type="AlphaFoldDB" id="E0XQX5"/>
<gene>
    <name evidence="3" type="primary">rpiA</name>
</gene>
<evidence type="ECO:0000256" key="3">
    <source>
        <dbReference type="HAMAP-Rule" id="MF_00170"/>
    </source>
</evidence>
<dbReference type="GO" id="GO:0004751">
    <property type="term" value="F:ribose-5-phosphate isomerase activity"/>
    <property type="evidence" value="ECO:0007669"/>
    <property type="project" value="UniProtKB-UniRule"/>
</dbReference>
<organism evidence="4">
    <name type="scientific">uncultured gamma proteobacterium HF0010_11K06</name>
    <dbReference type="NCBI Taxonomy" id="710980"/>
    <lineage>
        <taxon>Bacteria</taxon>
        <taxon>Pseudomonadati</taxon>
        <taxon>Pseudomonadota</taxon>
        <taxon>Gammaproteobacteria</taxon>
        <taxon>environmental samples</taxon>
    </lineage>
</organism>
<comment type="similarity">
    <text evidence="3">Belongs to the ribose 5-phosphate isomerase family.</text>
</comment>
<dbReference type="Gene3D" id="3.40.50.1360">
    <property type="match status" value="1"/>
</dbReference>
<protein>
    <recommendedName>
        <fullName evidence="3">Ribose-5-phosphate isomerase A</fullName>
        <ecNumber evidence="3">5.3.1.6</ecNumber>
    </recommendedName>
    <alternativeName>
        <fullName evidence="3">Phosphoriboisomerase A</fullName>
        <shortName evidence="3">PRI</shortName>
    </alternativeName>
</protein>
<dbReference type="FunFam" id="3.40.50.1360:FF:000001">
    <property type="entry name" value="Ribose-5-phosphate isomerase A"/>
    <property type="match status" value="1"/>
</dbReference>
<dbReference type="NCBIfam" id="NF001924">
    <property type="entry name" value="PRK00702.1"/>
    <property type="match status" value="1"/>
</dbReference>
<comment type="catalytic activity">
    <reaction evidence="1 3">
        <text>aldehydo-D-ribose 5-phosphate = D-ribulose 5-phosphate</text>
        <dbReference type="Rhea" id="RHEA:14657"/>
        <dbReference type="ChEBI" id="CHEBI:58121"/>
        <dbReference type="ChEBI" id="CHEBI:58273"/>
        <dbReference type="EC" id="5.3.1.6"/>
    </reaction>
</comment>
<dbReference type="InterPro" id="IPR004788">
    <property type="entry name" value="Ribose5P_isomerase_type_A"/>
</dbReference>
<dbReference type="Pfam" id="PF06026">
    <property type="entry name" value="Rib_5-P_isom_A"/>
    <property type="match status" value="1"/>
</dbReference>
<comment type="subunit">
    <text evidence="3">Homodimer.</text>
</comment>
<feature type="binding site" evidence="3">
    <location>
        <begin position="100"/>
        <end position="103"/>
    </location>
    <ligand>
        <name>substrate</name>
    </ligand>
</feature>
<dbReference type="GO" id="GO:0006014">
    <property type="term" value="P:D-ribose metabolic process"/>
    <property type="evidence" value="ECO:0007669"/>
    <property type="project" value="TreeGrafter"/>
</dbReference>
<dbReference type="PANTHER" id="PTHR11934:SF0">
    <property type="entry name" value="RIBOSE-5-PHOSPHATE ISOMERASE"/>
    <property type="match status" value="1"/>
</dbReference>
<sequence length="225" mass="24522">MENSNSETKQAVARKAYEYLATKLHKDCILGIGTGSTTNFFIQELINQKPEIKAIISSSVASTQLLEEAGLEVSELNDVGSPDFYIDGADEINDRFEMIKGGGGALTREKIIASASKKFICICDSSKKVKLLGKFPVAIEVIPMARSYVARQMVVKGGTPEYRVGFVSDNGNQIIDVRNLKLNVPYDFENEINNIPGVVANGIFAARKADCLVVDKDGVPEVLEK</sequence>
<evidence type="ECO:0000256" key="1">
    <source>
        <dbReference type="ARBA" id="ARBA00001713"/>
    </source>
</evidence>
<dbReference type="EMBL" id="GU474847">
    <property type="protein sequence ID" value="ADI16816.1"/>
    <property type="molecule type" value="Genomic_DNA"/>
</dbReference>
<evidence type="ECO:0000313" key="4">
    <source>
        <dbReference type="EMBL" id="ADI16816.1"/>
    </source>
</evidence>
<name>E0XQX5_9GAMM</name>
<dbReference type="PANTHER" id="PTHR11934">
    <property type="entry name" value="RIBOSE-5-PHOSPHATE ISOMERASE"/>
    <property type="match status" value="1"/>
</dbReference>
<comment type="pathway">
    <text evidence="3">Carbohydrate degradation; pentose phosphate pathway; D-ribose 5-phosphate from D-ribulose 5-phosphate (non-oxidative stage): step 1/1.</text>
</comment>
<dbReference type="SUPFAM" id="SSF100950">
    <property type="entry name" value="NagB/RpiA/CoA transferase-like"/>
    <property type="match status" value="1"/>
</dbReference>
<accession>E0XQX5</accession>
<dbReference type="InterPro" id="IPR020672">
    <property type="entry name" value="Ribose5P_isomerase_typA_subgr"/>
</dbReference>
<feature type="binding site" evidence="3">
    <location>
        <begin position="34"/>
        <end position="37"/>
    </location>
    <ligand>
        <name>substrate</name>
    </ligand>
</feature>
<reference evidence="4" key="1">
    <citation type="journal article" date="2011" name="Environ. Microbiol.">
        <title>Time-series analyses of Monterey Bay coastal microbial picoplankton using a 'genome proxy' microarray.</title>
        <authorList>
            <person name="Rich V.I."/>
            <person name="Pham V.D."/>
            <person name="Eppley J."/>
            <person name="Shi Y."/>
            <person name="DeLong E.F."/>
        </authorList>
    </citation>
    <scope>NUCLEOTIDE SEQUENCE</scope>
</reference>
<proteinExistence type="inferred from homology"/>
<dbReference type="InterPro" id="IPR037171">
    <property type="entry name" value="NagB/RpiA_transferase-like"/>
</dbReference>
<dbReference type="EC" id="5.3.1.6" evidence="3"/>
<dbReference type="NCBIfam" id="TIGR00021">
    <property type="entry name" value="rpiA"/>
    <property type="match status" value="1"/>
</dbReference>
<dbReference type="CDD" id="cd01398">
    <property type="entry name" value="RPI_A"/>
    <property type="match status" value="1"/>
</dbReference>
<dbReference type="GO" id="GO:0005829">
    <property type="term" value="C:cytosol"/>
    <property type="evidence" value="ECO:0007669"/>
    <property type="project" value="TreeGrafter"/>
</dbReference>
<feature type="binding site" evidence="3">
    <location>
        <position position="127"/>
    </location>
    <ligand>
        <name>substrate</name>
    </ligand>
</feature>
<dbReference type="GO" id="GO:0009052">
    <property type="term" value="P:pentose-phosphate shunt, non-oxidative branch"/>
    <property type="evidence" value="ECO:0007669"/>
    <property type="project" value="UniProtKB-UniRule"/>
</dbReference>
<dbReference type="Gene3D" id="3.30.70.260">
    <property type="match status" value="1"/>
</dbReference>
<dbReference type="HAMAP" id="MF_00170">
    <property type="entry name" value="Rib_5P_isom_A"/>
    <property type="match status" value="1"/>
</dbReference>
<dbReference type="SUPFAM" id="SSF75445">
    <property type="entry name" value="D-ribose-5-phosphate isomerase (RpiA), lid domain"/>
    <property type="match status" value="1"/>
</dbReference>
<dbReference type="UniPathway" id="UPA00115">
    <property type="reaction ID" value="UER00412"/>
</dbReference>
<comment type="function">
    <text evidence="3">Catalyzes the reversible conversion of ribose-5-phosphate to ribulose 5-phosphate.</text>
</comment>